<organism evidence="1 2">
    <name type="scientific">Diatrype stigma</name>
    <dbReference type="NCBI Taxonomy" id="117547"/>
    <lineage>
        <taxon>Eukaryota</taxon>
        <taxon>Fungi</taxon>
        <taxon>Dikarya</taxon>
        <taxon>Ascomycota</taxon>
        <taxon>Pezizomycotina</taxon>
        <taxon>Sordariomycetes</taxon>
        <taxon>Xylariomycetidae</taxon>
        <taxon>Xylariales</taxon>
        <taxon>Diatrypaceae</taxon>
        <taxon>Diatrype</taxon>
    </lineage>
</organism>
<comment type="caution">
    <text evidence="1">The sequence shown here is derived from an EMBL/GenBank/DDBJ whole genome shotgun (WGS) entry which is preliminary data.</text>
</comment>
<evidence type="ECO:0000313" key="1">
    <source>
        <dbReference type="EMBL" id="KAK7755675.1"/>
    </source>
</evidence>
<sequence>MTHKRQEFTVITKVGGKYRPFISVARDDVQDRGPMVFDITIPSEPRYCFVDVEDLSVSWRYVGPISLVDYISKHDIPLSLSRQEAMERSQRFAVIDREALLNAWPHLDWAFTTQPMEEDEDNTNVPSLAHLAVKAFVNHVLQTNECDDSIPEHFISVTNNQKTLREYLTRNAEEVQVHGAIVPLLRAAFAQTTHVNLTSWTDLSVDDLRAILEYKHVSSHAEVVSVSSTLSRDAVESLVKALPARGIEDLYIHGLGQTNQPPLTNAAIYRALRPKVRGRIVIDTAFVNGLRGWLECQPSKTIEFPTTDCSLLQILYGLHGKFDTIFLGDAMLTPIRLVSGLFSMLRTWLKDDPYVSSHHYSMTAAHAFASAPSSLEDTSQIEVSYRPKDAHQRSRDAGFQYVIRHLQQGTWTVLINVERLDSPSRRNAIRFRVAFVKAHRDTEATRESAEQLGPEDIAVVDIEGFLRATAPGVEIGGLSALEKSLNELAEKMYGAPEDAHSTSTGESVLHSFTVDEAYEFIKHAFSWEARGIMVRVEL</sequence>
<name>A0AAN9YVT1_9PEZI</name>
<dbReference type="EMBL" id="JAKJXP020000011">
    <property type="protein sequence ID" value="KAK7755675.1"/>
    <property type="molecule type" value="Genomic_DNA"/>
</dbReference>
<evidence type="ECO:0000313" key="2">
    <source>
        <dbReference type="Proteomes" id="UP001320420"/>
    </source>
</evidence>
<keyword evidence="2" id="KW-1185">Reference proteome</keyword>
<dbReference type="AlphaFoldDB" id="A0AAN9YVT1"/>
<gene>
    <name evidence="1" type="ORF">SLS62_002286</name>
</gene>
<proteinExistence type="predicted"/>
<accession>A0AAN9YVT1</accession>
<dbReference type="Proteomes" id="UP001320420">
    <property type="component" value="Unassembled WGS sequence"/>
</dbReference>
<protein>
    <submittedName>
        <fullName evidence="1">Uncharacterized protein</fullName>
    </submittedName>
</protein>
<reference evidence="1 2" key="1">
    <citation type="submission" date="2024-02" db="EMBL/GenBank/DDBJ databases">
        <title>De novo assembly and annotation of 12 fungi associated with fruit tree decline syndrome in Ontario, Canada.</title>
        <authorList>
            <person name="Sulman M."/>
            <person name="Ellouze W."/>
            <person name="Ilyukhin E."/>
        </authorList>
    </citation>
    <scope>NUCLEOTIDE SEQUENCE [LARGE SCALE GENOMIC DNA]</scope>
    <source>
        <strain evidence="1 2">M11/M66-122</strain>
    </source>
</reference>